<dbReference type="PANTHER" id="PTHR42794:SF1">
    <property type="entry name" value="HEMIN IMPORT ATP-BINDING PROTEIN HMUV"/>
    <property type="match status" value="1"/>
</dbReference>
<protein>
    <submittedName>
        <fullName evidence="6">Vitamin B12 transport system, ATPase component</fullName>
    </submittedName>
</protein>
<dbReference type="SUPFAM" id="SSF52540">
    <property type="entry name" value="P-loop containing nucleoside triphosphate hydrolases"/>
    <property type="match status" value="1"/>
</dbReference>
<dbReference type="InterPro" id="IPR003593">
    <property type="entry name" value="AAA+_ATPase"/>
</dbReference>
<keyword evidence="7" id="KW-1185">Reference proteome</keyword>
<sequence>MIKAEGLSGGYGDSRLIKNISLTVKKGEFLGILGPNGSGKTTLLHLLTGTLPPIEGSVCLAGKPLTEYKPKELAQMMAVLPQKTDQAFSFTVKETVSFGRYPFQKGLFSQQTEEDEAIIENAMKQTGVLAFADKSIRDLSGGEQQRVYLAQALAQQPRILFLDEPTTFLDLAYQKELLDLIKRLTRENGLAAVSVFHDLNTASLYCDEIVFIKNGTAGPKQKPETAITEEHIKALYNTKVSALLHHQLPKPLIAIQPEEAALKLQAIPFEALLQVRRDEILLQTEIPLRTLSSAPIGSGFSWNRTFLHKRLPAHSDQKEGLTAYLSENGFYPQETCAMASSGRLDRLVCRTFEDEELSVCICVMSGFSIWILINGFATDQFFVRAVMGAEAERMKVLGGEQNEPGEILVAATQTKETSSEENIEKRLKQLIRFGTAECVREAADLLE</sequence>
<dbReference type="Pfam" id="PF00005">
    <property type="entry name" value="ABC_tran"/>
    <property type="match status" value="1"/>
</dbReference>
<evidence type="ECO:0000256" key="2">
    <source>
        <dbReference type="ARBA" id="ARBA00022741"/>
    </source>
</evidence>
<keyword evidence="1" id="KW-0813">Transport</keyword>
<keyword evidence="4" id="KW-1278">Translocase</keyword>
<keyword evidence="3" id="KW-0067">ATP-binding</keyword>
<dbReference type="Gene3D" id="3.40.50.300">
    <property type="entry name" value="P-loop containing nucleotide triphosphate hydrolases"/>
    <property type="match status" value="1"/>
</dbReference>
<accession>A0ABX6M1C4</accession>
<dbReference type="PANTHER" id="PTHR42794">
    <property type="entry name" value="HEMIN IMPORT ATP-BINDING PROTEIN HMUV"/>
    <property type="match status" value="1"/>
</dbReference>
<evidence type="ECO:0000259" key="5">
    <source>
        <dbReference type="PROSITE" id="PS50893"/>
    </source>
</evidence>
<gene>
    <name evidence="6" type="primary">yvrA</name>
    <name evidence="6" type="ORF">HC660_31990</name>
</gene>
<reference evidence="6 7" key="1">
    <citation type="submission" date="2020-04" db="EMBL/GenBank/DDBJ databases">
        <title>Plant growth promoting and environmental Bacillus: genomic and epigenetic comparison.</title>
        <authorList>
            <person name="Reva O.N."/>
            <person name="Lutz S."/>
            <person name="Ahrens C.H."/>
        </authorList>
    </citation>
    <scope>NUCLEOTIDE SEQUENCE [LARGE SCALE GENOMIC DNA]</scope>
    <source>
        <strain evidence="6 7">UCMB5075</strain>
    </source>
</reference>
<evidence type="ECO:0000256" key="1">
    <source>
        <dbReference type="ARBA" id="ARBA00022448"/>
    </source>
</evidence>
<dbReference type="InterPro" id="IPR003439">
    <property type="entry name" value="ABC_transporter-like_ATP-bd"/>
</dbReference>
<evidence type="ECO:0000313" key="6">
    <source>
        <dbReference type="EMBL" id="QJC97647.1"/>
    </source>
</evidence>
<dbReference type="InterPro" id="IPR027417">
    <property type="entry name" value="P-loop_NTPase"/>
</dbReference>
<feature type="domain" description="ABC transporter" evidence="5">
    <location>
        <begin position="2"/>
        <end position="239"/>
    </location>
</feature>
<evidence type="ECO:0000256" key="4">
    <source>
        <dbReference type="ARBA" id="ARBA00022967"/>
    </source>
</evidence>
<evidence type="ECO:0000256" key="3">
    <source>
        <dbReference type="ARBA" id="ARBA00022840"/>
    </source>
</evidence>
<dbReference type="CDD" id="cd03214">
    <property type="entry name" value="ABC_Iron-Siderophores_B12_Hemin"/>
    <property type="match status" value="1"/>
</dbReference>
<name>A0ABX6M1C4_BACMO</name>
<organism evidence="6 7">
    <name type="scientific">Bacillus mojavensis</name>
    <dbReference type="NCBI Taxonomy" id="72360"/>
    <lineage>
        <taxon>Bacteria</taxon>
        <taxon>Bacillati</taxon>
        <taxon>Bacillota</taxon>
        <taxon>Bacilli</taxon>
        <taxon>Bacillales</taxon>
        <taxon>Bacillaceae</taxon>
        <taxon>Bacillus</taxon>
    </lineage>
</organism>
<evidence type="ECO:0000313" key="7">
    <source>
        <dbReference type="Proteomes" id="UP000501048"/>
    </source>
</evidence>
<keyword evidence="2" id="KW-0547">Nucleotide-binding</keyword>
<dbReference type="EMBL" id="CP051464">
    <property type="protein sequence ID" value="QJC97647.1"/>
    <property type="molecule type" value="Genomic_DNA"/>
</dbReference>
<proteinExistence type="predicted"/>
<dbReference type="SMART" id="SM00382">
    <property type="entry name" value="AAA"/>
    <property type="match status" value="1"/>
</dbReference>
<dbReference type="PROSITE" id="PS50893">
    <property type="entry name" value="ABC_TRANSPORTER_2"/>
    <property type="match status" value="1"/>
</dbReference>
<dbReference type="Proteomes" id="UP000501048">
    <property type="component" value="Chromosome"/>
</dbReference>